<dbReference type="AlphaFoldDB" id="A0AAV9XSS1"/>
<evidence type="ECO:0000256" key="5">
    <source>
        <dbReference type="ARBA" id="ARBA00022741"/>
    </source>
</evidence>
<evidence type="ECO:0000256" key="6">
    <source>
        <dbReference type="ARBA" id="ARBA00022777"/>
    </source>
</evidence>
<keyword evidence="3" id="KW-0723">Serine/threonine-protein kinase</keyword>
<dbReference type="CDD" id="cd08217">
    <property type="entry name" value="STKc_Nek2"/>
    <property type="match status" value="1"/>
</dbReference>
<evidence type="ECO:0000256" key="1">
    <source>
        <dbReference type="ARBA" id="ARBA00010886"/>
    </source>
</evidence>
<dbReference type="InterPro" id="IPR011009">
    <property type="entry name" value="Kinase-like_dom_sf"/>
</dbReference>
<reference evidence="11 12" key="1">
    <citation type="submission" date="2023-10" db="EMBL/GenBank/DDBJ databases">
        <title>Comparative genomics analysis reveals potential genetic determinants of host preference in Cryptosporidium xiaoi.</title>
        <authorList>
            <person name="Xiao L."/>
            <person name="Li J."/>
        </authorList>
    </citation>
    <scope>NUCLEOTIDE SEQUENCE [LARGE SCALE GENOMIC DNA]</scope>
    <source>
        <strain evidence="11 12">52996</strain>
    </source>
</reference>
<evidence type="ECO:0000256" key="7">
    <source>
        <dbReference type="ARBA" id="ARBA00022840"/>
    </source>
</evidence>
<name>A0AAV9XSS1_9CRYT</name>
<dbReference type="Pfam" id="PF00069">
    <property type="entry name" value="Pkinase"/>
    <property type="match status" value="1"/>
</dbReference>
<evidence type="ECO:0000256" key="3">
    <source>
        <dbReference type="ARBA" id="ARBA00022527"/>
    </source>
</evidence>
<dbReference type="InterPro" id="IPR000719">
    <property type="entry name" value="Prot_kinase_dom"/>
</dbReference>
<dbReference type="FunFam" id="3.30.200.20:FF:000097">
    <property type="entry name" value="Probable serine/threonine-protein kinase nek1"/>
    <property type="match status" value="1"/>
</dbReference>
<proteinExistence type="inferred from homology"/>
<dbReference type="SUPFAM" id="SSF56112">
    <property type="entry name" value="Protein kinase-like (PK-like)"/>
    <property type="match status" value="1"/>
</dbReference>
<evidence type="ECO:0000313" key="11">
    <source>
        <dbReference type="EMBL" id="KAK6587672.1"/>
    </source>
</evidence>
<keyword evidence="5" id="KW-0547">Nucleotide-binding</keyword>
<evidence type="ECO:0000256" key="2">
    <source>
        <dbReference type="ARBA" id="ARBA00012513"/>
    </source>
</evidence>
<dbReference type="PANTHER" id="PTHR44899:SF10">
    <property type="entry name" value="NIMA-RELATED KINASE 2"/>
    <property type="match status" value="1"/>
</dbReference>
<evidence type="ECO:0000259" key="10">
    <source>
        <dbReference type="PROSITE" id="PS50011"/>
    </source>
</evidence>
<dbReference type="PANTHER" id="PTHR44899">
    <property type="entry name" value="CAMK FAMILY PROTEIN KINASE"/>
    <property type="match status" value="1"/>
</dbReference>
<organism evidence="11 12">
    <name type="scientific">Cryptosporidium xiaoi</name>
    <dbReference type="NCBI Taxonomy" id="659607"/>
    <lineage>
        <taxon>Eukaryota</taxon>
        <taxon>Sar</taxon>
        <taxon>Alveolata</taxon>
        <taxon>Apicomplexa</taxon>
        <taxon>Conoidasida</taxon>
        <taxon>Coccidia</taxon>
        <taxon>Eucoccidiorida</taxon>
        <taxon>Eimeriorina</taxon>
        <taxon>Cryptosporidiidae</taxon>
        <taxon>Cryptosporidium</taxon>
    </lineage>
</organism>
<dbReference type="SMART" id="SM00220">
    <property type="entry name" value="S_TKc"/>
    <property type="match status" value="1"/>
</dbReference>
<evidence type="ECO:0000256" key="8">
    <source>
        <dbReference type="ARBA" id="ARBA00047899"/>
    </source>
</evidence>
<comment type="catalytic activity">
    <reaction evidence="9">
        <text>L-seryl-[protein] + ATP = O-phospho-L-seryl-[protein] + ADP + H(+)</text>
        <dbReference type="Rhea" id="RHEA:17989"/>
        <dbReference type="Rhea" id="RHEA-COMP:9863"/>
        <dbReference type="Rhea" id="RHEA-COMP:11604"/>
        <dbReference type="ChEBI" id="CHEBI:15378"/>
        <dbReference type="ChEBI" id="CHEBI:29999"/>
        <dbReference type="ChEBI" id="CHEBI:30616"/>
        <dbReference type="ChEBI" id="CHEBI:83421"/>
        <dbReference type="ChEBI" id="CHEBI:456216"/>
        <dbReference type="EC" id="2.7.11.1"/>
    </reaction>
</comment>
<comment type="catalytic activity">
    <reaction evidence="8">
        <text>L-threonyl-[protein] + ATP = O-phospho-L-threonyl-[protein] + ADP + H(+)</text>
        <dbReference type="Rhea" id="RHEA:46608"/>
        <dbReference type="Rhea" id="RHEA-COMP:11060"/>
        <dbReference type="Rhea" id="RHEA-COMP:11605"/>
        <dbReference type="ChEBI" id="CHEBI:15378"/>
        <dbReference type="ChEBI" id="CHEBI:30013"/>
        <dbReference type="ChEBI" id="CHEBI:30616"/>
        <dbReference type="ChEBI" id="CHEBI:61977"/>
        <dbReference type="ChEBI" id="CHEBI:456216"/>
        <dbReference type="EC" id="2.7.11.1"/>
    </reaction>
</comment>
<dbReference type="InterPro" id="IPR051131">
    <property type="entry name" value="NEK_Ser/Thr_kinase_NIMA"/>
</dbReference>
<dbReference type="EMBL" id="JAWDEY010000036">
    <property type="protein sequence ID" value="KAK6587672.1"/>
    <property type="molecule type" value="Genomic_DNA"/>
</dbReference>
<dbReference type="Proteomes" id="UP001311799">
    <property type="component" value="Unassembled WGS sequence"/>
</dbReference>
<evidence type="ECO:0000256" key="9">
    <source>
        <dbReference type="ARBA" id="ARBA00048679"/>
    </source>
</evidence>
<dbReference type="GO" id="GO:0004674">
    <property type="term" value="F:protein serine/threonine kinase activity"/>
    <property type="evidence" value="ECO:0007669"/>
    <property type="project" value="UniProtKB-KW"/>
</dbReference>
<feature type="domain" description="Protein kinase" evidence="10">
    <location>
        <begin position="16"/>
        <end position="305"/>
    </location>
</feature>
<comment type="caution">
    <text evidence="11">The sequence shown here is derived from an EMBL/GenBank/DDBJ whole genome shotgun (WGS) entry which is preliminary data.</text>
</comment>
<evidence type="ECO:0000256" key="4">
    <source>
        <dbReference type="ARBA" id="ARBA00022679"/>
    </source>
</evidence>
<keyword evidence="6" id="KW-0418">Kinase</keyword>
<dbReference type="InterPro" id="IPR008271">
    <property type="entry name" value="Ser/Thr_kinase_AS"/>
</dbReference>
<dbReference type="Gene3D" id="3.30.200.20">
    <property type="entry name" value="Phosphorylase Kinase, domain 1"/>
    <property type="match status" value="2"/>
</dbReference>
<dbReference type="PROSITE" id="PS00108">
    <property type="entry name" value="PROTEIN_KINASE_ST"/>
    <property type="match status" value="1"/>
</dbReference>
<sequence>MQKKSTHNRDIFQNDYEEIEEIGRGCFGTVHRIRRKSDGRCFVWKKICYENMTQQEKIQIVNEVNVLRKLNHRNIIKYIDRIIDKQNQQIYIIMEHCDEGDLGNYLKKKRKIGELIDEDIAVSIFIQLLDALHYCHTRSNKVLHRDIKPQNIFLTTLKNKDLLSIITEGSCLNEFTDRNKNLEASEIIVKLGDFGLARYLSGSNQLATTHVGTPYYMSPEVLGKGQYNEKSDIWSLGCCVYELLVGKPPFYARSYDELRKHVNEGVVKSLPERYSREFNDVLKLMFERDPVKRPSVEEIFKFDFVRKKTKLLSSKIELSFMGHEYQKLLNYNHYLESILLKSEYFSTRKIEHSDVSTLDASIDSNTSLNCQNNENLSCYLNSVTSNERGITFNRNDKSNLLKKGINMDSNANIDKERLSYFTPKRKTTDVRIKGQCPSISSVNIYNCKSSYKTKENSPVTAPTRLVAQKSRSYSNNQNYFKCRDNKNVWTRREITSVSPTPLETDYQGLGEKDNVTPFSGISRENIQERSNELISGDNSNDTVKKAGNFVFESEERLSRWIQRFHSRNKSLL</sequence>
<keyword evidence="12" id="KW-1185">Reference proteome</keyword>
<dbReference type="EC" id="2.7.11.1" evidence="2"/>
<keyword evidence="7" id="KW-0067">ATP-binding</keyword>
<keyword evidence="4" id="KW-0808">Transferase</keyword>
<evidence type="ECO:0000313" key="12">
    <source>
        <dbReference type="Proteomes" id="UP001311799"/>
    </source>
</evidence>
<comment type="similarity">
    <text evidence="1">Belongs to the protein kinase superfamily. NEK Ser/Thr protein kinase family. NIMA subfamily.</text>
</comment>
<accession>A0AAV9XSS1</accession>
<gene>
    <name evidence="11" type="ORF">RS030_81271</name>
</gene>
<dbReference type="Gene3D" id="1.10.510.10">
    <property type="entry name" value="Transferase(Phosphotransferase) domain 1"/>
    <property type="match status" value="1"/>
</dbReference>
<protein>
    <recommendedName>
        <fullName evidence="2">non-specific serine/threonine protein kinase</fullName>
        <ecNumber evidence="2">2.7.11.1</ecNumber>
    </recommendedName>
</protein>
<dbReference type="PROSITE" id="PS50011">
    <property type="entry name" value="PROTEIN_KINASE_DOM"/>
    <property type="match status" value="1"/>
</dbReference>
<dbReference type="GO" id="GO:0005524">
    <property type="term" value="F:ATP binding"/>
    <property type="evidence" value="ECO:0007669"/>
    <property type="project" value="UniProtKB-KW"/>
</dbReference>